<dbReference type="InterPro" id="IPR021858">
    <property type="entry name" value="Fun_TF"/>
</dbReference>
<protein>
    <submittedName>
        <fullName evidence="2">Uncharacterized protein</fullName>
    </submittedName>
</protein>
<reference evidence="2 3" key="1">
    <citation type="submission" date="2018-05" db="EMBL/GenBank/DDBJ databases">
        <title>Genome sequencing and assembly of the regulated plant pathogen Lachnellula willkommii and related sister species for the development of diagnostic species identification markers.</title>
        <authorList>
            <person name="Giroux E."/>
            <person name="Bilodeau G."/>
        </authorList>
    </citation>
    <scope>NUCLEOTIDE SEQUENCE [LARGE SCALE GENOMIC DNA]</scope>
    <source>
        <strain evidence="2 3">CBS 268.59</strain>
    </source>
</reference>
<dbReference type="OrthoDB" id="4158087at2759"/>
<feature type="compositionally biased region" description="Polar residues" evidence="1">
    <location>
        <begin position="92"/>
        <end position="117"/>
    </location>
</feature>
<evidence type="ECO:0000256" key="1">
    <source>
        <dbReference type="SAM" id="MobiDB-lite"/>
    </source>
</evidence>
<feature type="region of interest" description="Disordered" evidence="1">
    <location>
        <begin position="84"/>
        <end position="146"/>
    </location>
</feature>
<dbReference type="Pfam" id="PF11951">
    <property type="entry name" value="Fungal_trans_2"/>
    <property type="match status" value="1"/>
</dbReference>
<dbReference type="PANTHER" id="PTHR37540:SF5">
    <property type="entry name" value="TRANSCRIPTION FACTOR DOMAIN-CONTAINING PROTEIN"/>
    <property type="match status" value="1"/>
</dbReference>
<sequence>MDSFSIIVPDGPTVAVHKGWRVPGQRHVTPLASFPQIHQENRSQSDIVSRGSTPKIGRHFEFVNAVKPGRNRDPEVRKLVRSHVRQEHLRTATHSNKRTPPTISGAHRSTTQTSDGGSPQSVPSVCSTTTPPTPPSSSALTLSTNPAVPRNIGFPTALLNFDYPIEMTASVHTLLDHYLTHAPRRVFPLESCLKSNPLKSPEWFQYAMRDSAMLHGMLYAGALYLALLEGRTETKDSMHHLGQVVGIVNKRLCEADGGIDDATIGAISCLALGEKATSGNSWESTSMADAYARHQANDELETQHLSHIRASPSKASSANQTSPAPSTTHPHPLLDFNRSPRQSTWSLLSAQRLDTTNRDMRLVLTKCGVHPELIGIMTELACFSQAIRFASEASIFFDPTTFSEDLYWLEYSLLDFSSRLPPGEAEVVIDKACRLGALLYMKAILEEFPHSATGSRYLLTQLRASLGEVPIDASNNPLLLWLSLVGGSMSKGETRAWFVDYLAQIKMVALVPSFDEYDVDLSRMLGLQRVFGRTFETLWDETLIRSGEFFSR</sequence>
<comment type="caution">
    <text evidence="2">The sequence shown here is derived from an EMBL/GenBank/DDBJ whole genome shotgun (WGS) entry which is preliminary data.</text>
</comment>
<feature type="compositionally biased region" description="Low complexity" evidence="1">
    <location>
        <begin position="321"/>
        <end position="331"/>
    </location>
</feature>
<dbReference type="Proteomes" id="UP000469558">
    <property type="component" value="Unassembled WGS sequence"/>
</dbReference>
<gene>
    <name evidence="2" type="ORF">LSUE1_G006318</name>
</gene>
<evidence type="ECO:0000313" key="3">
    <source>
        <dbReference type="Proteomes" id="UP000469558"/>
    </source>
</evidence>
<proteinExistence type="predicted"/>
<dbReference type="AlphaFoldDB" id="A0A8T9BZ60"/>
<organism evidence="2 3">
    <name type="scientific">Lachnellula suecica</name>
    <dbReference type="NCBI Taxonomy" id="602035"/>
    <lineage>
        <taxon>Eukaryota</taxon>
        <taxon>Fungi</taxon>
        <taxon>Dikarya</taxon>
        <taxon>Ascomycota</taxon>
        <taxon>Pezizomycotina</taxon>
        <taxon>Leotiomycetes</taxon>
        <taxon>Helotiales</taxon>
        <taxon>Lachnaceae</taxon>
        <taxon>Lachnellula</taxon>
    </lineage>
</organism>
<feature type="region of interest" description="Disordered" evidence="1">
    <location>
        <begin position="307"/>
        <end position="339"/>
    </location>
</feature>
<accession>A0A8T9BZ60</accession>
<name>A0A8T9BZ60_9HELO</name>
<evidence type="ECO:0000313" key="2">
    <source>
        <dbReference type="EMBL" id="TVY73181.1"/>
    </source>
</evidence>
<feature type="compositionally biased region" description="Low complexity" evidence="1">
    <location>
        <begin position="118"/>
        <end position="144"/>
    </location>
</feature>
<dbReference type="PANTHER" id="PTHR37540">
    <property type="entry name" value="TRANSCRIPTION FACTOR (ACR-2), PUTATIVE-RELATED-RELATED"/>
    <property type="match status" value="1"/>
</dbReference>
<keyword evidence="3" id="KW-1185">Reference proteome</keyword>
<dbReference type="EMBL" id="QGMK01001160">
    <property type="protein sequence ID" value="TVY73181.1"/>
    <property type="molecule type" value="Genomic_DNA"/>
</dbReference>